<feature type="transmembrane region" description="Helical" evidence="7">
    <location>
        <begin position="87"/>
        <end position="109"/>
    </location>
</feature>
<protein>
    <submittedName>
        <fullName evidence="9">Major Facilitator Superfamily protein</fullName>
    </submittedName>
</protein>
<dbReference type="RefSeq" id="WP_091272409.1">
    <property type="nucleotide sequence ID" value="NZ_FAOZ01000003.1"/>
</dbReference>
<feature type="transmembrane region" description="Helical" evidence="7">
    <location>
        <begin position="115"/>
        <end position="132"/>
    </location>
</feature>
<evidence type="ECO:0000256" key="6">
    <source>
        <dbReference type="SAM" id="MobiDB-lite"/>
    </source>
</evidence>
<evidence type="ECO:0000256" key="5">
    <source>
        <dbReference type="ARBA" id="ARBA00023136"/>
    </source>
</evidence>
<evidence type="ECO:0000259" key="8">
    <source>
        <dbReference type="PROSITE" id="PS50850"/>
    </source>
</evidence>
<evidence type="ECO:0000256" key="3">
    <source>
        <dbReference type="ARBA" id="ARBA00022692"/>
    </source>
</evidence>
<comment type="subcellular location">
    <subcellularLocation>
        <location evidence="1">Cell membrane</location>
        <topology evidence="1">Multi-pass membrane protein</topology>
    </subcellularLocation>
</comment>
<dbReference type="GO" id="GO:0022857">
    <property type="term" value="F:transmembrane transporter activity"/>
    <property type="evidence" value="ECO:0007669"/>
    <property type="project" value="InterPro"/>
</dbReference>
<proteinExistence type="predicted"/>
<keyword evidence="2" id="KW-0813">Transport</keyword>
<feature type="transmembrane region" description="Helical" evidence="7">
    <location>
        <begin position="144"/>
        <end position="166"/>
    </location>
</feature>
<dbReference type="GO" id="GO:0005886">
    <property type="term" value="C:plasma membrane"/>
    <property type="evidence" value="ECO:0007669"/>
    <property type="project" value="UniProtKB-SubCell"/>
</dbReference>
<feature type="compositionally biased region" description="Low complexity" evidence="6">
    <location>
        <begin position="477"/>
        <end position="489"/>
    </location>
</feature>
<dbReference type="CDD" id="cd17504">
    <property type="entry name" value="MFS_MMR_MDR_like"/>
    <property type="match status" value="1"/>
</dbReference>
<feature type="transmembrane region" description="Helical" evidence="7">
    <location>
        <begin position="57"/>
        <end position="75"/>
    </location>
</feature>
<feature type="domain" description="Major facilitator superfamily (MFS) profile" evidence="8">
    <location>
        <begin position="20"/>
        <end position="470"/>
    </location>
</feature>
<feature type="transmembrane region" description="Helical" evidence="7">
    <location>
        <begin position="274"/>
        <end position="293"/>
    </location>
</feature>
<dbReference type="InterPro" id="IPR011701">
    <property type="entry name" value="MFS"/>
</dbReference>
<feature type="transmembrane region" description="Helical" evidence="7">
    <location>
        <begin position="230"/>
        <end position="254"/>
    </location>
</feature>
<keyword evidence="10" id="KW-1185">Reference proteome</keyword>
<dbReference type="Proteomes" id="UP000198802">
    <property type="component" value="Unassembled WGS sequence"/>
</dbReference>
<dbReference type="PANTHER" id="PTHR42718:SF9">
    <property type="entry name" value="MAJOR FACILITATOR SUPERFAMILY MULTIDRUG TRANSPORTER MFSC"/>
    <property type="match status" value="1"/>
</dbReference>
<name>A0A0S4QGJ1_9ACTN</name>
<feature type="transmembrane region" description="Helical" evidence="7">
    <location>
        <begin position="20"/>
        <end position="42"/>
    </location>
</feature>
<dbReference type="Pfam" id="PF07690">
    <property type="entry name" value="MFS_1"/>
    <property type="match status" value="1"/>
</dbReference>
<evidence type="ECO:0000256" key="2">
    <source>
        <dbReference type="ARBA" id="ARBA00022448"/>
    </source>
</evidence>
<dbReference type="AlphaFoldDB" id="A0A0S4QGJ1"/>
<feature type="transmembrane region" description="Helical" evidence="7">
    <location>
        <begin position="313"/>
        <end position="332"/>
    </location>
</feature>
<feature type="transmembrane region" description="Helical" evidence="7">
    <location>
        <begin position="413"/>
        <end position="432"/>
    </location>
</feature>
<dbReference type="InterPro" id="IPR036259">
    <property type="entry name" value="MFS_trans_sf"/>
</dbReference>
<feature type="transmembrane region" description="Helical" evidence="7">
    <location>
        <begin position="370"/>
        <end position="392"/>
    </location>
</feature>
<feature type="transmembrane region" description="Helical" evidence="7">
    <location>
        <begin position="344"/>
        <end position="364"/>
    </location>
</feature>
<feature type="region of interest" description="Disordered" evidence="6">
    <location>
        <begin position="474"/>
        <end position="514"/>
    </location>
</feature>
<feature type="transmembrane region" description="Helical" evidence="7">
    <location>
        <begin position="444"/>
        <end position="466"/>
    </location>
</feature>
<organism evidence="9 10">
    <name type="scientific">Parafrankia irregularis</name>
    <dbReference type="NCBI Taxonomy" id="795642"/>
    <lineage>
        <taxon>Bacteria</taxon>
        <taxon>Bacillati</taxon>
        <taxon>Actinomycetota</taxon>
        <taxon>Actinomycetes</taxon>
        <taxon>Frankiales</taxon>
        <taxon>Frankiaceae</taxon>
        <taxon>Parafrankia</taxon>
    </lineage>
</organism>
<evidence type="ECO:0000256" key="4">
    <source>
        <dbReference type="ARBA" id="ARBA00022989"/>
    </source>
</evidence>
<dbReference type="Gene3D" id="1.20.1250.20">
    <property type="entry name" value="MFS general substrate transporter like domains"/>
    <property type="match status" value="2"/>
</dbReference>
<dbReference type="EMBL" id="FAOZ01000003">
    <property type="protein sequence ID" value="CUU54673.1"/>
    <property type="molecule type" value="Genomic_DNA"/>
</dbReference>
<evidence type="ECO:0000256" key="1">
    <source>
        <dbReference type="ARBA" id="ARBA00004651"/>
    </source>
</evidence>
<accession>A0A0S4QGJ1</accession>
<dbReference type="PANTHER" id="PTHR42718">
    <property type="entry name" value="MAJOR FACILITATOR SUPERFAMILY MULTIDRUG TRANSPORTER MFSC"/>
    <property type="match status" value="1"/>
</dbReference>
<evidence type="ECO:0000313" key="9">
    <source>
        <dbReference type="EMBL" id="CUU54673.1"/>
    </source>
</evidence>
<feature type="transmembrane region" description="Helical" evidence="7">
    <location>
        <begin position="172"/>
        <end position="193"/>
    </location>
</feature>
<dbReference type="SUPFAM" id="SSF103473">
    <property type="entry name" value="MFS general substrate transporter"/>
    <property type="match status" value="2"/>
</dbReference>
<evidence type="ECO:0000313" key="10">
    <source>
        <dbReference type="Proteomes" id="UP000198802"/>
    </source>
</evidence>
<reference evidence="10" key="1">
    <citation type="submission" date="2015-11" db="EMBL/GenBank/DDBJ databases">
        <authorList>
            <person name="Varghese N."/>
        </authorList>
    </citation>
    <scope>NUCLEOTIDE SEQUENCE [LARGE SCALE GENOMIC DNA]</scope>
    <source>
        <strain evidence="10">DSM 45899</strain>
    </source>
</reference>
<dbReference type="PROSITE" id="PS50850">
    <property type="entry name" value="MFS"/>
    <property type="match status" value="1"/>
</dbReference>
<keyword evidence="4 7" id="KW-1133">Transmembrane helix</keyword>
<gene>
    <name evidence="9" type="ORF">Ga0074812_103163</name>
</gene>
<keyword evidence="3 7" id="KW-0812">Transmembrane</keyword>
<sequence length="514" mass="50562">MGSSQAAPVQPVSDTSVRAIVLALAGAGVVVTIMGTVIVPLIPTLPALLHTSSAADASWAITATLLAGAVAMPVAGRLGDLHGKRRVLIACTWVMVVGSSLCALTSALVPVTAGRALQGVGMAAVPLGISIMRDVLPPARLPGAIALMSSSFGVGGALGLPISSLIAQAADWHVLFWLCAGSGAVFAVLVRVVVPESPVRAVGRFDIVGALGLTAGLLAMLLAITKGSSWGWGSVTTLSLLGTAVVVLLLWGAFETRVAAPLVDLRASAQRPVLLTNLCALIVGFAMYIITLVAPQVLQLPGGTGYGLGQSMLAAGLWMAPGGLAMMAIAPLTARLTAARGPKVTLLLGTGVMAAAHVGGLGLLGSPVGVTVFSLVNSCGVSFAYAAMPALIMGAVPPSQSASANALNSLSRAIGMSTASAVVAVVLAHLKVPLGTATAPSLTGIRVCLALGALIAVVAGLVALTLPTGAGQRSFRAGSAGPSGPAASTGSGGSVGSGPRPTATDDPSPTSVTA</sequence>
<evidence type="ECO:0000256" key="7">
    <source>
        <dbReference type="SAM" id="Phobius"/>
    </source>
</evidence>
<dbReference type="InterPro" id="IPR020846">
    <property type="entry name" value="MFS_dom"/>
</dbReference>
<feature type="compositionally biased region" description="Polar residues" evidence="6">
    <location>
        <begin position="505"/>
        <end position="514"/>
    </location>
</feature>
<keyword evidence="5 7" id="KW-0472">Membrane</keyword>
<feature type="transmembrane region" description="Helical" evidence="7">
    <location>
        <begin position="205"/>
        <end position="224"/>
    </location>
</feature>